<dbReference type="Proteomes" id="UP000186303">
    <property type="component" value="Chromosome 6"/>
</dbReference>
<dbReference type="SMART" id="SM00100">
    <property type="entry name" value="cNMP"/>
    <property type="match status" value="2"/>
</dbReference>
<feature type="binding site" evidence="9">
    <location>
        <position position="154"/>
    </location>
    <ligand>
        <name>3',5'-cyclic AMP</name>
        <dbReference type="ChEBI" id="CHEBI:58165"/>
        <label>1</label>
    </ligand>
</feature>
<dbReference type="GO" id="GO:0005952">
    <property type="term" value="C:cAMP-dependent protein kinase complex"/>
    <property type="evidence" value="ECO:0007669"/>
    <property type="project" value="InterPro"/>
</dbReference>
<evidence type="ECO:0000256" key="3">
    <source>
        <dbReference type="ARBA" id="ARBA00022553"/>
    </source>
</evidence>
<dbReference type="GO" id="GO:0004862">
    <property type="term" value="F:cAMP-dependent protein kinase inhibitor activity"/>
    <property type="evidence" value="ECO:0007669"/>
    <property type="project" value="TreeGrafter"/>
</dbReference>
<feature type="binding site" evidence="9">
    <location>
        <position position="272"/>
    </location>
    <ligand>
        <name>3',5'-cyclic AMP</name>
        <dbReference type="ChEBI" id="CHEBI:58165"/>
        <label>2</label>
    </ligand>
</feature>
<reference evidence="13" key="1">
    <citation type="journal article" date="2017" name="Nucleic Acids Res.">
        <title>Proteogenomics produces comprehensive and highly accurate protein-coding gene annotation in a complete genome assembly of Malassezia sympodialis.</title>
        <authorList>
            <person name="Zhu Y."/>
            <person name="Engstroem P.G."/>
            <person name="Tellgren-Roth C."/>
            <person name="Baudo C.D."/>
            <person name="Kennell J.C."/>
            <person name="Sun S."/>
            <person name="Billmyre R.B."/>
            <person name="Schroeder M.S."/>
            <person name="Andersson A."/>
            <person name="Holm T."/>
            <person name="Sigurgeirsson B."/>
            <person name="Wu G."/>
            <person name="Sankaranarayanan S.R."/>
            <person name="Siddharthan R."/>
            <person name="Sanyal K."/>
            <person name="Lundeberg J."/>
            <person name="Nystedt B."/>
            <person name="Boekhout T."/>
            <person name="Dawson T.L. Jr."/>
            <person name="Heitman J."/>
            <person name="Scheynius A."/>
            <person name="Lehtioe J."/>
        </authorList>
    </citation>
    <scope>NUCLEOTIDE SEQUENCE [LARGE SCALE GENOMIC DNA]</scope>
    <source>
        <strain evidence="13">ATCC 42132</strain>
    </source>
</reference>
<protein>
    <recommendedName>
        <fullName evidence="2 8">cAMP-dependent protein kinase regulatory subunit</fullName>
    </recommendedName>
</protein>
<dbReference type="CDD" id="cd00038">
    <property type="entry name" value="CAP_ED"/>
    <property type="match status" value="2"/>
</dbReference>
<dbReference type="EMBL" id="LT671826">
    <property type="protein sequence ID" value="SHO79278.1"/>
    <property type="molecule type" value="Genomic_DNA"/>
</dbReference>
<dbReference type="STRING" id="1230383.A0A1M8AA28"/>
<dbReference type="OrthoDB" id="417078at2759"/>
<proteinExistence type="inferred from homology"/>
<dbReference type="OMA" id="DQWERAN"/>
<evidence type="ECO:0000256" key="9">
    <source>
        <dbReference type="PIRSR" id="PIRSR000548-1"/>
    </source>
</evidence>
<dbReference type="PANTHER" id="PTHR11635:SF152">
    <property type="entry name" value="CAMP-DEPENDENT PROTEIN KINASE TYPE I REGULATORY SUBUNIT-RELATED"/>
    <property type="match status" value="1"/>
</dbReference>
<dbReference type="GO" id="GO:0005634">
    <property type="term" value="C:nucleus"/>
    <property type="evidence" value="ECO:0007669"/>
    <property type="project" value="TreeGrafter"/>
</dbReference>
<dbReference type="FunFam" id="2.60.120.10:FF:000039">
    <property type="entry name" value="cAMP-dependent protein kinase regulatory subunit"/>
    <property type="match status" value="1"/>
</dbReference>
<dbReference type="VEuPathDB" id="FungiDB:MSYG_3628"/>
<evidence type="ECO:0000313" key="13">
    <source>
        <dbReference type="Proteomes" id="UP000186303"/>
    </source>
</evidence>
<dbReference type="Pfam" id="PF00027">
    <property type="entry name" value="cNMP_binding"/>
    <property type="match status" value="2"/>
</dbReference>
<dbReference type="InterPro" id="IPR000595">
    <property type="entry name" value="cNMP-bd_dom"/>
</dbReference>
<dbReference type="GO" id="GO:0016301">
    <property type="term" value="F:kinase activity"/>
    <property type="evidence" value="ECO:0007669"/>
    <property type="project" value="UniProtKB-KW"/>
</dbReference>
<dbReference type="PIRSF" id="PIRSF000548">
    <property type="entry name" value="PK_regulatory"/>
    <property type="match status" value="1"/>
</dbReference>
<feature type="domain" description="Cyclic nucleotide-binding" evidence="11">
    <location>
        <begin position="72"/>
        <end position="204"/>
    </location>
</feature>
<accession>A0A1M8AA28</accession>
<keyword evidence="12" id="KW-0808">Transferase</keyword>
<keyword evidence="5" id="KW-0677">Repeat</keyword>
<dbReference type="GO" id="GO:0030552">
    <property type="term" value="F:cAMP binding"/>
    <property type="evidence" value="ECO:0007669"/>
    <property type="project" value="UniProtKB-KW"/>
</dbReference>
<dbReference type="InterPro" id="IPR012198">
    <property type="entry name" value="cAMP_dep_PK_reg_su"/>
</dbReference>
<dbReference type="SUPFAM" id="SSF51206">
    <property type="entry name" value="cAMP-binding domain-like"/>
    <property type="match status" value="2"/>
</dbReference>
<dbReference type="GO" id="GO:0034236">
    <property type="term" value="F:protein kinase A catalytic subunit binding"/>
    <property type="evidence" value="ECO:0007669"/>
    <property type="project" value="TreeGrafter"/>
</dbReference>
<keyword evidence="4 8" id="KW-0116">cAMP-binding</keyword>
<evidence type="ECO:0000259" key="11">
    <source>
        <dbReference type="PROSITE" id="PS50042"/>
    </source>
</evidence>
<evidence type="ECO:0000256" key="8">
    <source>
        <dbReference type="PIRNR" id="PIRNR000548"/>
    </source>
</evidence>
<dbReference type="PANTHER" id="PTHR11635">
    <property type="entry name" value="CAMP-DEPENDENT PROTEIN KINASE REGULATORY CHAIN"/>
    <property type="match status" value="1"/>
</dbReference>
<dbReference type="InterPro" id="IPR050503">
    <property type="entry name" value="cAMP-dep_PK_reg_su-like"/>
</dbReference>
<evidence type="ECO:0000256" key="1">
    <source>
        <dbReference type="ARBA" id="ARBA00005753"/>
    </source>
</evidence>
<dbReference type="InterPro" id="IPR014710">
    <property type="entry name" value="RmlC-like_jellyroll"/>
</dbReference>
<keyword evidence="6 8" id="KW-0547">Nucleotide-binding</keyword>
<gene>
    <name evidence="12" type="ORF">MSYG_3628</name>
</gene>
<dbReference type="InterPro" id="IPR018488">
    <property type="entry name" value="cNMP-bd_CS"/>
</dbReference>
<dbReference type="PROSITE" id="PS00889">
    <property type="entry name" value="CNMP_BINDING_2"/>
    <property type="match status" value="2"/>
</dbReference>
<evidence type="ECO:0000256" key="2">
    <source>
        <dbReference type="ARBA" id="ARBA00020355"/>
    </source>
</evidence>
<evidence type="ECO:0000256" key="4">
    <source>
        <dbReference type="ARBA" id="ARBA00022566"/>
    </source>
</evidence>
<keyword evidence="12" id="KW-0418">Kinase</keyword>
<evidence type="ECO:0000256" key="7">
    <source>
        <dbReference type="ARBA" id="ARBA00023149"/>
    </source>
</evidence>
<dbReference type="GO" id="GO:0005829">
    <property type="term" value="C:cytosol"/>
    <property type="evidence" value="ECO:0007669"/>
    <property type="project" value="TreeGrafter"/>
</dbReference>
<feature type="domain" description="Cyclic nucleotide-binding" evidence="11">
    <location>
        <begin position="207"/>
        <end position="319"/>
    </location>
</feature>
<evidence type="ECO:0000256" key="5">
    <source>
        <dbReference type="ARBA" id="ARBA00022737"/>
    </source>
</evidence>
<comment type="similarity">
    <text evidence="1 8">Belongs to the cAMP-dependent kinase regulatory chain family.</text>
</comment>
<evidence type="ECO:0000313" key="12">
    <source>
        <dbReference type="EMBL" id="SHO79278.1"/>
    </source>
</evidence>
<keyword evidence="3" id="KW-0597">Phosphoprotein</keyword>
<comment type="subunit">
    <text evidence="8">Tetramer, composed of 2 regulatory (R) and 2 catalytic (C) subunits. In the presence of cAMP it dissociates into 2 active monomeric C subunits and an R dimer.</text>
</comment>
<feature type="compositionally biased region" description="Low complexity" evidence="10">
    <location>
        <begin position="328"/>
        <end position="338"/>
    </location>
</feature>
<keyword evidence="13" id="KW-1185">Reference proteome</keyword>
<feature type="binding site" evidence="9">
    <location>
        <position position="281"/>
    </location>
    <ligand>
        <name>3',5'-cyclic AMP</name>
        <dbReference type="ChEBI" id="CHEBI:58165"/>
        <label>2</label>
    </ligand>
</feature>
<organism evidence="12 13">
    <name type="scientific">Malassezia sympodialis (strain ATCC 42132)</name>
    <name type="common">Atopic eczema-associated yeast</name>
    <dbReference type="NCBI Taxonomy" id="1230383"/>
    <lineage>
        <taxon>Eukaryota</taxon>
        <taxon>Fungi</taxon>
        <taxon>Dikarya</taxon>
        <taxon>Basidiomycota</taxon>
        <taxon>Ustilaginomycotina</taxon>
        <taxon>Malasseziomycetes</taxon>
        <taxon>Malasseziales</taxon>
        <taxon>Malasseziaceae</taxon>
        <taxon>Malassezia</taxon>
    </lineage>
</organism>
<keyword evidence="7 8" id="KW-0114">cAMP</keyword>
<dbReference type="GO" id="GO:0033554">
    <property type="term" value="P:cellular response to stress"/>
    <property type="evidence" value="ECO:0007669"/>
    <property type="project" value="UniProtKB-ARBA"/>
</dbReference>
<dbReference type="Gene3D" id="2.60.120.10">
    <property type="entry name" value="Jelly Rolls"/>
    <property type="match status" value="2"/>
</dbReference>
<dbReference type="AlphaFoldDB" id="A0A1M8AA28"/>
<sequence>MSTPRSMFSGPFGAPAVSAEDDVLPAGVRLGRRASVSAESMSSTAELSGSAQFPKTEHQKERLMAALTPNLLFRQLENEQVQSLLLAMREMRFAKGDVVIQQGDDGDFCYVAESGTLDVFLQPPGTPAEVAVRARPGEMGQKIASYGPGATFGELALLYMQPRAASVVATSDCVLWALDRVSFRSIMAHSDLKRRVMLDSFMKQVPLLQHLREDERLRVCDAIEFVEYPAGETVLHEGDIGTQFFLIVNGVAEVIKQNKTVSLLQRGDYFGELALLHRAPRAATVVASESSPSGKLRVGVLQEDAFTRLLGPLSDIMNRHAAMHYGSTPEAPAATEAPPGSPRSGQAPTS</sequence>
<feature type="region of interest" description="Disordered" evidence="10">
    <location>
        <begin position="328"/>
        <end position="350"/>
    </location>
</feature>
<name>A0A1M8AA28_MALS4</name>
<feature type="binding site" evidence="9">
    <location>
        <position position="163"/>
    </location>
    <ligand>
        <name>3',5'-cyclic AMP</name>
        <dbReference type="ChEBI" id="CHEBI:58165"/>
        <label>1</label>
    </ligand>
</feature>
<dbReference type="PRINTS" id="PR00103">
    <property type="entry name" value="CAMPKINASE"/>
</dbReference>
<dbReference type="PROSITE" id="PS50042">
    <property type="entry name" value="CNMP_BINDING_3"/>
    <property type="match status" value="2"/>
</dbReference>
<evidence type="ECO:0000256" key="10">
    <source>
        <dbReference type="SAM" id="MobiDB-lite"/>
    </source>
</evidence>
<dbReference type="InterPro" id="IPR018490">
    <property type="entry name" value="cNMP-bd_dom_sf"/>
</dbReference>
<evidence type="ECO:0000256" key="6">
    <source>
        <dbReference type="ARBA" id="ARBA00022741"/>
    </source>
</evidence>